<dbReference type="Gene3D" id="1.20.1250.20">
    <property type="entry name" value="MFS general substrate transporter like domains"/>
    <property type="match status" value="1"/>
</dbReference>
<evidence type="ECO:0000256" key="4">
    <source>
        <dbReference type="ARBA" id="ARBA00023136"/>
    </source>
</evidence>
<feature type="transmembrane region" description="Helical" evidence="5">
    <location>
        <begin position="375"/>
        <end position="395"/>
    </location>
</feature>
<keyword evidence="8" id="KW-1185">Reference proteome</keyword>
<dbReference type="CDD" id="cd17324">
    <property type="entry name" value="MFS_NepI_like"/>
    <property type="match status" value="1"/>
</dbReference>
<name>A0A285L045_9NOCA</name>
<keyword evidence="3 5" id="KW-1133">Transmembrane helix</keyword>
<reference evidence="7 8" key="1">
    <citation type="submission" date="2017-09" db="EMBL/GenBank/DDBJ databases">
        <authorList>
            <person name="Ehlers B."/>
            <person name="Leendertz F.H."/>
        </authorList>
    </citation>
    <scope>NUCLEOTIDE SEQUENCE [LARGE SCALE GENOMIC DNA]</scope>
    <source>
        <strain evidence="7 8">DSM 45537</strain>
    </source>
</reference>
<feature type="transmembrane region" description="Helical" evidence="5">
    <location>
        <begin position="21"/>
        <end position="40"/>
    </location>
</feature>
<feature type="transmembrane region" description="Helical" evidence="5">
    <location>
        <begin position="311"/>
        <end position="331"/>
    </location>
</feature>
<feature type="domain" description="Major facilitator superfamily (MFS) profile" evidence="6">
    <location>
        <begin position="21"/>
        <end position="400"/>
    </location>
</feature>
<evidence type="ECO:0000256" key="5">
    <source>
        <dbReference type="SAM" id="Phobius"/>
    </source>
</evidence>
<proteinExistence type="predicted"/>
<gene>
    <name evidence="7" type="ORF">SAMN04244553_1232</name>
</gene>
<dbReference type="InterPro" id="IPR020846">
    <property type="entry name" value="MFS_dom"/>
</dbReference>
<evidence type="ECO:0000256" key="3">
    <source>
        <dbReference type="ARBA" id="ARBA00022989"/>
    </source>
</evidence>
<evidence type="ECO:0000259" key="6">
    <source>
        <dbReference type="PROSITE" id="PS50850"/>
    </source>
</evidence>
<feature type="transmembrane region" description="Helical" evidence="5">
    <location>
        <begin position="52"/>
        <end position="75"/>
    </location>
</feature>
<comment type="subcellular location">
    <subcellularLocation>
        <location evidence="1">Cell membrane</location>
        <topology evidence="1">Multi-pass membrane protein</topology>
    </subcellularLocation>
</comment>
<feature type="transmembrane region" description="Helical" evidence="5">
    <location>
        <begin position="352"/>
        <end position="369"/>
    </location>
</feature>
<feature type="transmembrane region" description="Helical" evidence="5">
    <location>
        <begin position="87"/>
        <end position="104"/>
    </location>
</feature>
<dbReference type="PANTHER" id="PTHR42910:SF1">
    <property type="entry name" value="MAJOR FACILITATOR SUPERFAMILY (MFS) PROFILE DOMAIN-CONTAINING PROTEIN"/>
    <property type="match status" value="1"/>
</dbReference>
<dbReference type="SUPFAM" id="SSF103473">
    <property type="entry name" value="MFS general substrate transporter"/>
    <property type="match status" value="1"/>
</dbReference>
<evidence type="ECO:0000313" key="7">
    <source>
        <dbReference type="EMBL" id="SNY78292.1"/>
    </source>
</evidence>
<dbReference type="PROSITE" id="PS50850">
    <property type="entry name" value="MFS"/>
    <property type="match status" value="1"/>
</dbReference>
<feature type="transmembrane region" description="Helical" evidence="5">
    <location>
        <begin position="285"/>
        <end position="305"/>
    </location>
</feature>
<protein>
    <submittedName>
        <fullName evidence="7">Predicted arabinose efflux permease, MFS family</fullName>
    </submittedName>
</protein>
<dbReference type="InterPro" id="IPR036259">
    <property type="entry name" value="MFS_trans_sf"/>
</dbReference>
<dbReference type="Pfam" id="PF07690">
    <property type="entry name" value="MFS_1"/>
    <property type="match status" value="1"/>
</dbReference>
<keyword evidence="2 5" id="KW-0812">Transmembrane</keyword>
<evidence type="ECO:0000256" key="1">
    <source>
        <dbReference type="ARBA" id="ARBA00004651"/>
    </source>
</evidence>
<evidence type="ECO:0000256" key="2">
    <source>
        <dbReference type="ARBA" id="ARBA00022692"/>
    </source>
</evidence>
<feature type="transmembrane region" description="Helical" evidence="5">
    <location>
        <begin position="110"/>
        <end position="135"/>
    </location>
</feature>
<dbReference type="AlphaFoldDB" id="A0A285L045"/>
<dbReference type="RefSeq" id="WP_097243998.1">
    <property type="nucleotide sequence ID" value="NZ_JAMTCW010000005.1"/>
</dbReference>
<evidence type="ECO:0000313" key="8">
    <source>
        <dbReference type="Proteomes" id="UP000219565"/>
    </source>
</evidence>
<organism evidence="7 8">
    <name type="scientific">Nocardia amikacinitolerans</name>
    <dbReference type="NCBI Taxonomy" id="756689"/>
    <lineage>
        <taxon>Bacteria</taxon>
        <taxon>Bacillati</taxon>
        <taxon>Actinomycetota</taxon>
        <taxon>Actinomycetes</taxon>
        <taxon>Mycobacteriales</taxon>
        <taxon>Nocardiaceae</taxon>
        <taxon>Nocardia</taxon>
    </lineage>
</organism>
<sequence>MGISVEKASAAAESDGIDNRLSVLLTLACGISVANVYYAQPLLDGIGADLGIGSGQLGLVTTLTQAGYLLGLVLLVPLGDLIDRRRLITVLAAVASAGSVVIAVSGRAVVFLAACALVGLVSVVVQVVVAYAAVLSAPARRGAVVGTVTSGVVIGILLARTVSGLVAEVAGWRAVFAVSAVLMLTLTFALARALPSDTAARQRISYGDLITSVVRLTIREPVFRARSLIALFMFAAFGAVWGSMALPLAATPWRLSEAEIGLFGIVGAAGAVGAARAGRWADRGLGQWISAGSLAVLALSWLFIWGAPHSLLLLAVGVAALDFAGQALHVINQNLIVAIDPAASSRLIGSYMVFYSLGTGGGAIAATALYSAAGWGAVCLLGVILSGLAALVWIVDRWRREPTTDPLTSRAAACQGGRGRCSGPRV</sequence>
<accession>A0A285L045</accession>
<feature type="transmembrane region" description="Helical" evidence="5">
    <location>
        <begin position="228"/>
        <end position="248"/>
    </location>
</feature>
<dbReference type="PANTHER" id="PTHR42910">
    <property type="entry name" value="TRANSPORTER SCO4007-RELATED"/>
    <property type="match status" value="1"/>
</dbReference>
<dbReference type="InterPro" id="IPR011701">
    <property type="entry name" value="MFS"/>
</dbReference>
<feature type="transmembrane region" description="Helical" evidence="5">
    <location>
        <begin position="174"/>
        <end position="194"/>
    </location>
</feature>
<dbReference type="Proteomes" id="UP000219565">
    <property type="component" value="Unassembled WGS sequence"/>
</dbReference>
<dbReference type="OrthoDB" id="9815356at2"/>
<dbReference type="EMBL" id="OBEG01000001">
    <property type="protein sequence ID" value="SNY78292.1"/>
    <property type="molecule type" value="Genomic_DNA"/>
</dbReference>
<dbReference type="GO" id="GO:0005886">
    <property type="term" value="C:plasma membrane"/>
    <property type="evidence" value="ECO:0007669"/>
    <property type="project" value="UniProtKB-SubCell"/>
</dbReference>
<feature type="transmembrane region" description="Helical" evidence="5">
    <location>
        <begin position="260"/>
        <end position="278"/>
    </location>
</feature>
<dbReference type="GO" id="GO:0022857">
    <property type="term" value="F:transmembrane transporter activity"/>
    <property type="evidence" value="ECO:0007669"/>
    <property type="project" value="InterPro"/>
</dbReference>
<feature type="transmembrane region" description="Helical" evidence="5">
    <location>
        <begin position="142"/>
        <end position="162"/>
    </location>
</feature>
<dbReference type="STRING" id="1379680.GCA_001612615_02327"/>
<keyword evidence="4 5" id="KW-0472">Membrane</keyword>